<feature type="compositionally biased region" description="Polar residues" evidence="1">
    <location>
        <begin position="191"/>
        <end position="223"/>
    </location>
</feature>
<organism evidence="3 4">
    <name type="scientific">Candolleomyces aberdarensis</name>
    <dbReference type="NCBI Taxonomy" id="2316362"/>
    <lineage>
        <taxon>Eukaryota</taxon>
        <taxon>Fungi</taxon>
        <taxon>Dikarya</taxon>
        <taxon>Basidiomycota</taxon>
        <taxon>Agaricomycotina</taxon>
        <taxon>Agaricomycetes</taxon>
        <taxon>Agaricomycetidae</taxon>
        <taxon>Agaricales</taxon>
        <taxon>Agaricineae</taxon>
        <taxon>Psathyrellaceae</taxon>
        <taxon>Candolleomyces</taxon>
    </lineage>
</organism>
<name>A0A4V1Q574_9AGAR</name>
<feature type="compositionally biased region" description="Acidic residues" evidence="1">
    <location>
        <begin position="678"/>
        <end position="688"/>
    </location>
</feature>
<feature type="compositionally biased region" description="Basic and acidic residues" evidence="1">
    <location>
        <begin position="905"/>
        <end position="914"/>
    </location>
</feature>
<evidence type="ECO:0000313" key="4">
    <source>
        <dbReference type="Proteomes" id="UP000290288"/>
    </source>
</evidence>
<feature type="compositionally biased region" description="Acidic residues" evidence="1">
    <location>
        <begin position="330"/>
        <end position="349"/>
    </location>
</feature>
<protein>
    <recommendedName>
        <fullName evidence="2">FHA domain-containing protein</fullName>
    </recommendedName>
</protein>
<feature type="compositionally biased region" description="Acidic residues" evidence="1">
    <location>
        <begin position="406"/>
        <end position="423"/>
    </location>
</feature>
<dbReference type="EMBL" id="SDEE01000016">
    <property type="protein sequence ID" value="RXW24598.1"/>
    <property type="molecule type" value="Genomic_DNA"/>
</dbReference>
<dbReference type="InterPro" id="IPR008984">
    <property type="entry name" value="SMAD_FHA_dom_sf"/>
</dbReference>
<dbReference type="SUPFAM" id="SSF49879">
    <property type="entry name" value="SMAD/FHA domain"/>
    <property type="match status" value="1"/>
</dbReference>
<proteinExistence type="predicted"/>
<dbReference type="STRING" id="2316362.A0A4V1Q574"/>
<reference evidence="3 4" key="1">
    <citation type="submission" date="2019-01" db="EMBL/GenBank/DDBJ databases">
        <title>Draft genome sequence of Psathyrella aberdarensis IHI B618.</title>
        <authorList>
            <person name="Buettner E."/>
            <person name="Kellner H."/>
        </authorList>
    </citation>
    <scope>NUCLEOTIDE SEQUENCE [LARGE SCALE GENOMIC DNA]</scope>
    <source>
        <strain evidence="3 4">IHI B618</strain>
    </source>
</reference>
<feature type="compositionally biased region" description="Basic and acidic residues" evidence="1">
    <location>
        <begin position="1111"/>
        <end position="1122"/>
    </location>
</feature>
<feature type="region of interest" description="Disordered" evidence="1">
    <location>
        <begin position="498"/>
        <end position="1135"/>
    </location>
</feature>
<feature type="compositionally biased region" description="Polar residues" evidence="1">
    <location>
        <begin position="456"/>
        <end position="467"/>
    </location>
</feature>
<dbReference type="Gene3D" id="2.60.200.20">
    <property type="match status" value="1"/>
</dbReference>
<keyword evidence="4" id="KW-1185">Reference proteome</keyword>
<feature type="compositionally biased region" description="Acidic residues" evidence="1">
    <location>
        <begin position="360"/>
        <end position="380"/>
    </location>
</feature>
<feature type="compositionally biased region" description="Low complexity" evidence="1">
    <location>
        <begin position="1028"/>
        <end position="1045"/>
    </location>
</feature>
<feature type="compositionally biased region" description="Acidic residues" evidence="1">
    <location>
        <begin position="979"/>
        <end position="988"/>
    </location>
</feature>
<dbReference type="Pfam" id="PF00498">
    <property type="entry name" value="FHA"/>
    <property type="match status" value="1"/>
</dbReference>
<feature type="domain" description="FHA" evidence="2">
    <location>
        <begin position="61"/>
        <end position="109"/>
    </location>
</feature>
<feature type="compositionally biased region" description="Low complexity" evidence="1">
    <location>
        <begin position="989"/>
        <end position="1001"/>
    </location>
</feature>
<feature type="compositionally biased region" description="Basic and acidic residues" evidence="1">
    <location>
        <begin position="525"/>
        <end position="546"/>
    </location>
</feature>
<dbReference type="AlphaFoldDB" id="A0A4V1Q574"/>
<dbReference type="InterPro" id="IPR000253">
    <property type="entry name" value="FHA_dom"/>
</dbReference>
<dbReference type="Proteomes" id="UP000290288">
    <property type="component" value="Unassembled WGS sequence"/>
</dbReference>
<sequence>MASSSSSSVMDTSGFAQVGKFGTLSLLKSISAKRLNLPAQASGTTEGDVVVTSFGIDTEEVTFGRDPSCSVRLYYPDVAVVHCKIMFEERKAFLAVIGESGLIVDGCEVFPNQRNGASPTMIPLQNNSEIEIRGKRFRFSYPPKDMRAVLLSTPTPKSNRKLRLSMIQSAQVFSPRPSNNPRENLRILQSPLKNQFKSPTKPSGLSQPPLNAYRQTSPTPQRHQQPDDDDDDGEEEDEIVLVDGDQPRVVQEDRDLVILEDVEVTPPMPLVRVQQYQDLPPRTPPRRKSMGRNTLHRAVLIRSAQRAVIRAEEEEEEREVLETVVSELNYSDEDDEDNEQDFGDSQEDEYAQHPDQTQPSDEDVEMQDASDNESEGEDEGSSNGANNKPLWRKSLERIWPFKAPEENDDGAQGSEEDEEEDSDQPAPLPAIQTPARRTLGSFLTPQFKHPQRHGPGSNNLFNSNSPAPASGAGRFSLGGGVPRRVLVEQPWRVKDLVVPAPAEHGQPPASPGMDAPVPPSPRRAQLSEEERKAIQERRRSALREPDNFFPGGIPGMSPTKQGSSTPFTSPMKPSIPFTSLGAGPSSPPKARRTSGDEEDLDTRSLLEKMKETVEGMKKRRSLAPATPVRETGAGIGLGMPPMGSVKKLNLPPAPTVAANEGMMEVEEEPEQVAPQRMEEEEEHEDEEPEQRTDGDQEPFSLLRPEARKSLAFPEAPQLVETPPTPVAAKSTPVVPTTVELASESEENSGMELDSVSESEAVEAPKARGRSKVLRPTATTKPASKGKSTLTVAEAKARSRSASREPRRPARSKTPQRGEEEHEEEPEVPAPKAAATRRSKTDVVPGGSKRATKATKTPEIVESDDSEPPLPPPRRGRKAVASTSSNGESSQPESAPAKRGGSRTAVKKEPTEESVRPAPATKRAVRKPAAAASASEQSDSVSEIPVRKARTTAAKPAATTTAAAKKRATSKSRTAAASQDVEDSVEAVEEVPVPTKKTSIAAKGKKKADVVKEEDDDEPPLPQPKPTRGKAAGTTTKSTAGTSLKTPAVRATRSTKKTPSTAPAAMEGVDNKENEKAPGGSGSRTTEEGVTKVKVSRSRAKAVPAAGSSKTVVKDEPVEEAPKTRVMRSRARTKTG</sequence>
<feature type="compositionally biased region" description="Low complexity" evidence="1">
    <location>
        <begin position="950"/>
        <end position="962"/>
    </location>
</feature>
<feature type="compositionally biased region" description="Acidic residues" evidence="1">
    <location>
        <begin position="227"/>
        <end position="240"/>
    </location>
</feature>
<evidence type="ECO:0000259" key="2">
    <source>
        <dbReference type="PROSITE" id="PS50006"/>
    </source>
</evidence>
<comment type="caution">
    <text evidence="3">The sequence shown here is derived from an EMBL/GenBank/DDBJ whole genome shotgun (WGS) entry which is preliminary data.</text>
</comment>
<feature type="compositionally biased region" description="Polar residues" evidence="1">
    <location>
        <begin position="776"/>
        <end position="790"/>
    </location>
</feature>
<feature type="compositionally biased region" description="Basic residues" evidence="1">
    <location>
        <begin position="1124"/>
        <end position="1135"/>
    </location>
</feature>
<accession>A0A4V1Q574</accession>
<feature type="compositionally biased region" description="Polar residues" evidence="1">
    <location>
        <begin position="880"/>
        <end position="892"/>
    </location>
</feature>
<feature type="compositionally biased region" description="Basic and acidic residues" evidence="1">
    <location>
        <begin position="601"/>
        <end position="616"/>
    </location>
</feature>
<feature type="compositionally biased region" description="Polar residues" evidence="1">
    <location>
        <begin position="558"/>
        <end position="568"/>
    </location>
</feature>
<feature type="region of interest" description="Disordered" evidence="1">
    <location>
        <begin position="327"/>
        <end position="476"/>
    </location>
</feature>
<feature type="region of interest" description="Disordered" evidence="1">
    <location>
        <begin position="191"/>
        <end position="247"/>
    </location>
</feature>
<feature type="compositionally biased region" description="Low complexity" evidence="1">
    <location>
        <begin position="915"/>
        <end position="934"/>
    </location>
</feature>
<gene>
    <name evidence="3" type="ORF">EST38_g1208</name>
</gene>
<feature type="compositionally biased region" description="Acidic residues" evidence="1">
    <location>
        <begin position="742"/>
        <end position="760"/>
    </location>
</feature>
<evidence type="ECO:0000256" key="1">
    <source>
        <dbReference type="SAM" id="MobiDB-lite"/>
    </source>
</evidence>
<evidence type="ECO:0000313" key="3">
    <source>
        <dbReference type="EMBL" id="RXW24598.1"/>
    </source>
</evidence>
<dbReference type="OrthoDB" id="6288785at2759"/>
<dbReference type="PROSITE" id="PS50006">
    <property type="entry name" value="FHA_DOMAIN"/>
    <property type="match status" value="1"/>
</dbReference>